<sequence>MRIKTFIIFILSGVIIFFCLIYLGGHQRPSFQTLVSETHRRFSNLRNFKENLRYAEEKRLQAEEKHLALLGFTNNPRIYPTDCWTNTTLPVIVTVLFHGQEKMGVGFAKNTAHMAGNHAVLIYNIGLSASGLQSVATHCNTSQCQIVPFDITLFPTHIQDDPDKTVRALVIQDALNKAGAILYVDNKFRLTSYIDPLIEKKPVGSFVTKKAVTTLTHPSMMDYFKTNVESFLFLPMIEMSRLLIWNTLEVHQQVMLPWVQCVLTPECVHPIGAQSEGCRFNKKPRYRYSGCHAYDNSALNVVLGLTYKFNKTIYTFPMQDTFFVLSETVDNSTVV</sequence>
<evidence type="ECO:0000313" key="2">
    <source>
        <dbReference type="EMBL" id="KAL0277121.1"/>
    </source>
</evidence>
<reference evidence="2" key="1">
    <citation type="journal article" date="2024" name="Gigascience">
        <title>Chromosome-level genome of the poultry shaft louse Menopon gallinae provides insight into the host-switching and adaptive evolution of parasitic lice.</title>
        <authorList>
            <person name="Xu Y."/>
            <person name="Ma L."/>
            <person name="Liu S."/>
            <person name="Liang Y."/>
            <person name="Liu Q."/>
            <person name="He Z."/>
            <person name="Tian L."/>
            <person name="Duan Y."/>
            <person name="Cai W."/>
            <person name="Li H."/>
            <person name="Song F."/>
        </authorList>
    </citation>
    <scope>NUCLEOTIDE SEQUENCE</scope>
    <source>
        <strain evidence="2">Cailab_2023a</strain>
    </source>
</reference>
<keyword evidence="1" id="KW-0812">Transmembrane</keyword>
<accession>A0AAW2I5L4</accession>
<dbReference type="AlphaFoldDB" id="A0AAW2I5L4"/>
<name>A0AAW2I5L4_9NEOP</name>
<protein>
    <submittedName>
        <fullName evidence="2">Uncharacterized protein</fullName>
    </submittedName>
</protein>
<keyword evidence="1" id="KW-1133">Transmembrane helix</keyword>
<feature type="transmembrane region" description="Helical" evidence="1">
    <location>
        <begin position="6"/>
        <end position="24"/>
    </location>
</feature>
<dbReference type="EMBL" id="JARGDH010000002">
    <property type="protein sequence ID" value="KAL0277121.1"/>
    <property type="molecule type" value="Genomic_DNA"/>
</dbReference>
<dbReference type="PANTHER" id="PTHR31389:SF4">
    <property type="entry name" value="LD39211P"/>
    <property type="match status" value="1"/>
</dbReference>
<evidence type="ECO:0000256" key="1">
    <source>
        <dbReference type="SAM" id="Phobius"/>
    </source>
</evidence>
<organism evidence="2">
    <name type="scientific">Menopon gallinae</name>
    <name type="common">poultry shaft louse</name>
    <dbReference type="NCBI Taxonomy" id="328185"/>
    <lineage>
        <taxon>Eukaryota</taxon>
        <taxon>Metazoa</taxon>
        <taxon>Ecdysozoa</taxon>
        <taxon>Arthropoda</taxon>
        <taxon>Hexapoda</taxon>
        <taxon>Insecta</taxon>
        <taxon>Pterygota</taxon>
        <taxon>Neoptera</taxon>
        <taxon>Paraneoptera</taxon>
        <taxon>Psocodea</taxon>
        <taxon>Troctomorpha</taxon>
        <taxon>Phthiraptera</taxon>
        <taxon>Amblycera</taxon>
        <taxon>Menoponidae</taxon>
        <taxon>Menopon</taxon>
    </lineage>
</organism>
<proteinExistence type="predicted"/>
<dbReference type="PANTHER" id="PTHR31389">
    <property type="entry name" value="LD39211P"/>
    <property type="match status" value="1"/>
</dbReference>
<keyword evidence="1" id="KW-0472">Membrane</keyword>
<comment type="caution">
    <text evidence="2">The sequence shown here is derived from an EMBL/GenBank/DDBJ whole genome shotgun (WGS) entry which is preliminary data.</text>
</comment>
<gene>
    <name evidence="2" type="ORF">PYX00_004510</name>
</gene>